<organism evidence="4 5">
    <name type="scientific">Acanthoscelides obtectus</name>
    <name type="common">Bean weevil</name>
    <name type="synonym">Bruchus obtectus</name>
    <dbReference type="NCBI Taxonomy" id="200917"/>
    <lineage>
        <taxon>Eukaryota</taxon>
        <taxon>Metazoa</taxon>
        <taxon>Ecdysozoa</taxon>
        <taxon>Arthropoda</taxon>
        <taxon>Hexapoda</taxon>
        <taxon>Insecta</taxon>
        <taxon>Pterygota</taxon>
        <taxon>Neoptera</taxon>
        <taxon>Endopterygota</taxon>
        <taxon>Coleoptera</taxon>
        <taxon>Polyphaga</taxon>
        <taxon>Cucujiformia</taxon>
        <taxon>Chrysomeloidea</taxon>
        <taxon>Chrysomelidae</taxon>
        <taxon>Bruchinae</taxon>
        <taxon>Bruchini</taxon>
        <taxon>Acanthoscelides</taxon>
    </lineage>
</organism>
<dbReference type="EMBL" id="CAKOFQ010007963">
    <property type="protein sequence ID" value="CAH2010337.1"/>
    <property type="molecule type" value="Genomic_DNA"/>
</dbReference>
<keyword evidence="2" id="KW-0479">Metal-binding</keyword>
<dbReference type="Pfam" id="PF13359">
    <property type="entry name" value="DDE_Tnp_4"/>
    <property type="match status" value="1"/>
</dbReference>
<reference evidence="4" key="1">
    <citation type="submission" date="2022-03" db="EMBL/GenBank/DDBJ databases">
        <authorList>
            <person name="Sayadi A."/>
        </authorList>
    </citation>
    <scope>NUCLEOTIDE SEQUENCE</scope>
</reference>
<name>A0A9P0M261_ACAOB</name>
<dbReference type="InterPro" id="IPR027806">
    <property type="entry name" value="HARBI1_dom"/>
</dbReference>
<protein>
    <recommendedName>
        <fullName evidence="3">DDE Tnp4 domain-containing protein</fullName>
    </recommendedName>
</protein>
<evidence type="ECO:0000313" key="5">
    <source>
        <dbReference type="Proteomes" id="UP001152888"/>
    </source>
</evidence>
<gene>
    <name evidence="4" type="ORF">ACAOBT_LOCUS31451</name>
</gene>
<accession>A0A9P0M261</accession>
<dbReference type="AlphaFoldDB" id="A0A9P0M261"/>
<dbReference type="Proteomes" id="UP001152888">
    <property type="component" value="Unassembled WGS sequence"/>
</dbReference>
<evidence type="ECO:0000313" key="4">
    <source>
        <dbReference type="EMBL" id="CAH2010337.1"/>
    </source>
</evidence>
<evidence type="ECO:0000259" key="3">
    <source>
        <dbReference type="Pfam" id="PF13359"/>
    </source>
</evidence>
<dbReference type="GO" id="GO:0046872">
    <property type="term" value="F:metal ion binding"/>
    <property type="evidence" value="ECO:0007669"/>
    <property type="project" value="UniProtKB-KW"/>
</dbReference>
<comment type="cofactor">
    <cofactor evidence="1">
        <name>a divalent metal cation</name>
        <dbReference type="ChEBI" id="CHEBI:60240"/>
    </cofactor>
</comment>
<comment type="caution">
    <text evidence="4">The sequence shown here is derived from an EMBL/GenBank/DDBJ whole genome shotgun (WGS) entry which is preliminary data.</text>
</comment>
<proteinExistence type="predicted"/>
<feature type="domain" description="DDE Tnp4" evidence="3">
    <location>
        <begin position="2"/>
        <end position="106"/>
    </location>
</feature>
<sequence length="125" mass="14421">MTIVDPYYKFICVDIGGFGKNSDGRIFEASTMGQRFEAGLMHIAEDKPLPGQREPCPHVLIGDEGFALKPYLMRPFPYRQTKADARKEKYNTGLCRARRVVENLLGFKSEEFFIGPWKRKQILQF</sequence>
<dbReference type="OrthoDB" id="6580874at2759"/>
<evidence type="ECO:0000256" key="2">
    <source>
        <dbReference type="ARBA" id="ARBA00022723"/>
    </source>
</evidence>
<evidence type="ECO:0000256" key="1">
    <source>
        <dbReference type="ARBA" id="ARBA00001968"/>
    </source>
</evidence>
<keyword evidence="5" id="KW-1185">Reference proteome</keyword>